<dbReference type="InterPro" id="IPR034704">
    <property type="entry name" value="Ribosomal_bL28/bL31-like_sf"/>
</dbReference>
<dbReference type="Pfam" id="PF01197">
    <property type="entry name" value="Ribosomal_L31"/>
    <property type="match status" value="1"/>
</dbReference>
<sequence length="114" mass="12840">MKKDIHPKLNTCVVTCACGNTFTTVSTLPSITVEICSACHPFYTGQSKFVDTEGRIDKFSRRLKLAEEKKKKADELKAIKSSKKKGPEVLKEMTLKEMLQKAKAEEESKKQSEE</sequence>
<dbReference type="InterPro" id="IPR042105">
    <property type="entry name" value="Ribosomal_bL31_sf"/>
</dbReference>
<dbReference type="Gene3D" id="4.10.830.30">
    <property type="entry name" value="Ribosomal protein L31"/>
    <property type="match status" value="1"/>
</dbReference>
<dbReference type="GO" id="GO:0006412">
    <property type="term" value="P:translation"/>
    <property type="evidence" value="ECO:0007669"/>
    <property type="project" value="UniProtKB-UniRule"/>
</dbReference>
<accession>A0A7X9E7E6</accession>
<dbReference type="GO" id="GO:0046872">
    <property type="term" value="F:metal ion binding"/>
    <property type="evidence" value="ECO:0007669"/>
    <property type="project" value="UniProtKB-KW"/>
</dbReference>
<proteinExistence type="inferred from homology"/>
<evidence type="ECO:0000256" key="7">
    <source>
        <dbReference type="HAMAP-Rule" id="MF_00501"/>
    </source>
</evidence>
<keyword evidence="7" id="KW-0479">Metal-binding</keyword>
<comment type="function">
    <text evidence="7">Binds the 23S rRNA.</text>
</comment>
<dbReference type="GO" id="GO:1990904">
    <property type="term" value="C:ribonucleoprotein complex"/>
    <property type="evidence" value="ECO:0007669"/>
    <property type="project" value="UniProtKB-KW"/>
</dbReference>
<feature type="binding site" evidence="7">
    <location>
        <position position="36"/>
    </location>
    <ligand>
        <name>Zn(2+)</name>
        <dbReference type="ChEBI" id="CHEBI:29105"/>
    </ligand>
</feature>
<dbReference type="InterPro" id="IPR027491">
    <property type="entry name" value="Ribosomal_bL31_A"/>
</dbReference>
<feature type="binding site" evidence="7">
    <location>
        <position position="16"/>
    </location>
    <ligand>
        <name>Zn(2+)</name>
        <dbReference type="ChEBI" id="CHEBI:29105"/>
    </ligand>
</feature>
<evidence type="ECO:0000256" key="5">
    <source>
        <dbReference type="ARBA" id="ARBA00023274"/>
    </source>
</evidence>
<dbReference type="PANTHER" id="PTHR33280">
    <property type="entry name" value="50S RIBOSOMAL PROTEIN L31, CHLOROPLASTIC"/>
    <property type="match status" value="1"/>
</dbReference>
<keyword evidence="3 7" id="KW-0694">RNA-binding</keyword>
<evidence type="ECO:0000313" key="8">
    <source>
        <dbReference type="EMBL" id="NMB91885.1"/>
    </source>
</evidence>
<feature type="binding site" evidence="7">
    <location>
        <position position="18"/>
    </location>
    <ligand>
        <name>Zn(2+)</name>
        <dbReference type="ChEBI" id="CHEBI:29105"/>
    </ligand>
</feature>
<dbReference type="AlphaFoldDB" id="A0A7X9E7E6"/>
<keyword evidence="7" id="KW-0862">Zinc</keyword>
<dbReference type="PRINTS" id="PR01249">
    <property type="entry name" value="RIBOSOMALL31"/>
</dbReference>
<dbReference type="GO" id="GO:0003735">
    <property type="term" value="F:structural constituent of ribosome"/>
    <property type="evidence" value="ECO:0007669"/>
    <property type="project" value="InterPro"/>
</dbReference>
<evidence type="ECO:0000256" key="6">
    <source>
        <dbReference type="ARBA" id="ARBA00035687"/>
    </source>
</evidence>
<reference evidence="8 9" key="1">
    <citation type="journal article" date="2020" name="Biotechnol. Biofuels">
        <title>New insights from the biogas microbiome by comprehensive genome-resolved metagenomics of nearly 1600 species originating from multiple anaerobic digesters.</title>
        <authorList>
            <person name="Campanaro S."/>
            <person name="Treu L."/>
            <person name="Rodriguez-R L.M."/>
            <person name="Kovalovszki A."/>
            <person name="Ziels R.M."/>
            <person name="Maus I."/>
            <person name="Zhu X."/>
            <person name="Kougias P.G."/>
            <person name="Basile A."/>
            <person name="Luo G."/>
            <person name="Schluter A."/>
            <person name="Konstantinidis K.T."/>
            <person name="Angelidaki I."/>
        </authorList>
    </citation>
    <scope>NUCLEOTIDE SEQUENCE [LARGE SCALE GENOMIC DNA]</scope>
    <source>
        <strain evidence="8">AS27yjCOA_202</strain>
    </source>
</reference>
<evidence type="ECO:0000256" key="2">
    <source>
        <dbReference type="ARBA" id="ARBA00022730"/>
    </source>
</evidence>
<comment type="cofactor">
    <cofactor evidence="7">
        <name>Zn(2+)</name>
        <dbReference type="ChEBI" id="CHEBI:29105"/>
    </cofactor>
    <text evidence="7">Binds 1 zinc ion per subunit.</text>
</comment>
<dbReference type="SUPFAM" id="SSF143800">
    <property type="entry name" value="L28p-like"/>
    <property type="match status" value="1"/>
</dbReference>
<comment type="subunit">
    <text evidence="7">Part of the 50S ribosomal subunit.</text>
</comment>
<dbReference type="GO" id="GO:0005840">
    <property type="term" value="C:ribosome"/>
    <property type="evidence" value="ECO:0007669"/>
    <property type="project" value="UniProtKB-KW"/>
</dbReference>
<dbReference type="NCBIfam" id="TIGR00105">
    <property type="entry name" value="L31"/>
    <property type="match status" value="1"/>
</dbReference>
<evidence type="ECO:0000313" key="9">
    <source>
        <dbReference type="Proteomes" id="UP000590542"/>
    </source>
</evidence>
<dbReference type="InterPro" id="IPR002150">
    <property type="entry name" value="Ribosomal_bL31"/>
</dbReference>
<evidence type="ECO:0000256" key="1">
    <source>
        <dbReference type="ARBA" id="ARBA00009296"/>
    </source>
</evidence>
<protein>
    <recommendedName>
        <fullName evidence="6 7">Large ribosomal subunit protein bL31</fullName>
    </recommendedName>
</protein>
<comment type="similarity">
    <text evidence="1 7">Belongs to the bacterial ribosomal protein bL31 family. Type A subfamily.</text>
</comment>
<gene>
    <name evidence="7 8" type="primary">rpmE</name>
    <name evidence="8" type="ORF">GYA37_03515</name>
</gene>
<dbReference type="PANTHER" id="PTHR33280:SF1">
    <property type="entry name" value="LARGE RIBOSOMAL SUBUNIT PROTEIN BL31C"/>
    <property type="match status" value="1"/>
</dbReference>
<dbReference type="HAMAP" id="MF_00501">
    <property type="entry name" value="Ribosomal_bL31_1"/>
    <property type="match status" value="1"/>
</dbReference>
<evidence type="ECO:0000256" key="3">
    <source>
        <dbReference type="ARBA" id="ARBA00022884"/>
    </source>
</evidence>
<keyword evidence="2 7" id="KW-0699">rRNA-binding</keyword>
<dbReference type="NCBIfam" id="NF000612">
    <property type="entry name" value="PRK00019.1"/>
    <property type="match status" value="1"/>
</dbReference>
<keyword evidence="5 7" id="KW-0687">Ribonucleoprotein</keyword>
<name>A0A7X9E7E6_UNCKA</name>
<evidence type="ECO:0000256" key="4">
    <source>
        <dbReference type="ARBA" id="ARBA00022980"/>
    </source>
</evidence>
<comment type="caution">
    <text evidence="8">The sequence shown here is derived from an EMBL/GenBank/DDBJ whole genome shotgun (WGS) entry which is preliminary data.</text>
</comment>
<keyword evidence="4 7" id="KW-0689">Ribosomal protein</keyword>
<organism evidence="8 9">
    <name type="scientific">candidate division WWE3 bacterium</name>
    <dbReference type="NCBI Taxonomy" id="2053526"/>
    <lineage>
        <taxon>Bacteria</taxon>
        <taxon>Katanobacteria</taxon>
    </lineage>
</organism>
<feature type="binding site" evidence="7">
    <location>
        <position position="39"/>
    </location>
    <ligand>
        <name>Zn(2+)</name>
        <dbReference type="ChEBI" id="CHEBI:29105"/>
    </ligand>
</feature>
<dbReference type="GO" id="GO:0019843">
    <property type="term" value="F:rRNA binding"/>
    <property type="evidence" value="ECO:0007669"/>
    <property type="project" value="UniProtKB-KW"/>
</dbReference>
<dbReference type="EMBL" id="JAAZNV010000012">
    <property type="protein sequence ID" value="NMB91885.1"/>
    <property type="molecule type" value="Genomic_DNA"/>
</dbReference>
<dbReference type="Proteomes" id="UP000590542">
    <property type="component" value="Unassembled WGS sequence"/>
</dbReference>
<dbReference type="PROSITE" id="PS01143">
    <property type="entry name" value="RIBOSOMAL_L31"/>
    <property type="match status" value="1"/>
</dbReference>